<dbReference type="RefSeq" id="WP_124194788.1">
    <property type="nucleotide sequence ID" value="NZ_REGA01000004.1"/>
</dbReference>
<dbReference type="EMBL" id="REGA01000004">
    <property type="protein sequence ID" value="RQG95791.1"/>
    <property type="molecule type" value="Genomic_DNA"/>
</dbReference>
<evidence type="ECO:0000256" key="1">
    <source>
        <dbReference type="SAM" id="MobiDB-lite"/>
    </source>
</evidence>
<name>A0A3N6MJ36_NATCH</name>
<dbReference type="InterPro" id="IPR027417">
    <property type="entry name" value="P-loop_NTPase"/>
</dbReference>
<dbReference type="GO" id="GO:0005524">
    <property type="term" value="F:ATP binding"/>
    <property type="evidence" value="ECO:0007669"/>
    <property type="project" value="UniProtKB-KW"/>
</dbReference>
<sequence>MSTTSTETEVTESEPESGTRHVAFVGDAGAGKTTIAALVAARLSERTRVHVTGEAAQLVNDRDEGTDGALGLEWTVDDCPPDAEAIGARAERLDAAFIVATPETLESVARYERRANRHDVDCFLVVNRFRESERDRLRTFDGPELAEYFYDDEAVSTATAADRVPSLSEWTVEAILIEALQPERQPAERALEALECGERSIVNVEVTERADVDSVVDSFETAGFHAAYFECNCKCHDGHVLARRRLA</sequence>
<proteinExistence type="predicted"/>
<keyword evidence="3" id="KW-1185">Reference proteome</keyword>
<dbReference type="AlphaFoldDB" id="A0A3N6MJ36"/>
<keyword evidence="2" id="KW-0067">ATP-binding</keyword>
<gene>
    <name evidence="2" type="ORF">EA473_06265</name>
</gene>
<dbReference type="Gene3D" id="3.40.50.300">
    <property type="entry name" value="P-loop containing nucleotide triphosphate hydrolases"/>
    <property type="match status" value="1"/>
</dbReference>
<dbReference type="SUPFAM" id="SSF52540">
    <property type="entry name" value="P-loop containing nucleoside triphosphate hydrolases"/>
    <property type="match status" value="1"/>
</dbReference>
<accession>A0A3N6MJ36</accession>
<comment type="caution">
    <text evidence="2">The sequence shown here is derived from an EMBL/GenBank/DDBJ whole genome shotgun (WGS) entry which is preliminary data.</text>
</comment>
<dbReference type="OrthoDB" id="201804at2157"/>
<feature type="region of interest" description="Disordered" evidence="1">
    <location>
        <begin position="1"/>
        <end position="20"/>
    </location>
</feature>
<protein>
    <submittedName>
        <fullName evidence="2">ATP-binding protein</fullName>
    </submittedName>
</protein>
<evidence type="ECO:0000313" key="3">
    <source>
        <dbReference type="Proteomes" id="UP000282323"/>
    </source>
</evidence>
<organism evidence="2 3">
    <name type="scientific">Natrarchaeobius chitinivorans</name>
    <dbReference type="NCBI Taxonomy" id="1679083"/>
    <lineage>
        <taxon>Archaea</taxon>
        <taxon>Methanobacteriati</taxon>
        <taxon>Methanobacteriota</taxon>
        <taxon>Stenosarchaea group</taxon>
        <taxon>Halobacteria</taxon>
        <taxon>Halobacteriales</taxon>
        <taxon>Natrialbaceae</taxon>
        <taxon>Natrarchaeobius</taxon>
    </lineage>
</organism>
<reference evidence="2 3" key="1">
    <citation type="submission" date="2018-10" db="EMBL/GenBank/DDBJ databases">
        <title>Natrarchaeobius chitinivorans gen. nov., sp. nov., and Natrarchaeobius haloalkaliphilus sp. nov., alkaliphilic, chitin-utilizing haloarchaea from hypersaline alkaline lakes.</title>
        <authorList>
            <person name="Sorokin D.Y."/>
            <person name="Elcheninov A.G."/>
            <person name="Kostrikina N.A."/>
            <person name="Bale N.J."/>
            <person name="Sinninghe Damste J.S."/>
            <person name="Khijniak T.V."/>
            <person name="Kublanov I.V."/>
            <person name="Toshchakov S.V."/>
        </authorList>
    </citation>
    <scope>NUCLEOTIDE SEQUENCE [LARGE SCALE GENOMIC DNA]</scope>
    <source>
        <strain evidence="2 3">AArcht4T</strain>
    </source>
</reference>
<keyword evidence="2" id="KW-0547">Nucleotide-binding</keyword>
<evidence type="ECO:0000313" key="2">
    <source>
        <dbReference type="EMBL" id="RQG95791.1"/>
    </source>
</evidence>
<dbReference type="Proteomes" id="UP000282323">
    <property type="component" value="Unassembled WGS sequence"/>
</dbReference>